<evidence type="ECO:0000256" key="1">
    <source>
        <dbReference type="SAM" id="MobiDB-lite"/>
    </source>
</evidence>
<feature type="compositionally biased region" description="Basic and acidic residues" evidence="1">
    <location>
        <begin position="60"/>
        <end position="71"/>
    </location>
</feature>
<protein>
    <submittedName>
        <fullName evidence="2">Uncharacterized protein</fullName>
    </submittedName>
</protein>
<feature type="region of interest" description="Disordered" evidence="1">
    <location>
        <begin position="44"/>
        <end position="71"/>
    </location>
</feature>
<sequence length="141" mass="16570">MVISDEFKFPRVLPVDPFRKERKVEAVFAIPAIARIGAFKRGWNRNRQEERPPPRRHRLRPEEEQEVRRQVEQANRNFENHGILLRLLLTRTDEGYQLDVYDCTGDTECRVASDLQVTFEELPALLRNLEEEAGLLIDTIT</sequence>
<dbReference type="EMBL" id="DSDS01000155">
    <property type="protein sequence ID" value="HET98424.1"/>
    <property type="molecule type" value="Genomic_DNA"/>
</dbReference>
<organism evidence="2">
    <name type="scientific">Desulfurivibrio alkaliphilus</name>
    <dbReference type="NCBI Taxonomy" id="427923"/>
    <lineage>
        <taxon>Bacteria</taxon>
        <taxon>Pseudomonadati</taxon>
        <taxon>Thermodesulfobacteriota</taxon>
        <taxon>Desulfobulbia</taxon>
        <taxon>Desulfobulbales</taxon>
        <taxon>Desulfobulbaceae</taxon>
        <taxon>Desulfurivibrio</taxon>
    </lineage>
</organism>
<accession>A0A7C2TIF6</accession>
<name>A0A7C2TIF6_9BACT</name>
<proteinExistence type="predicted"/>
<dbReference type="AlphaFoldDB" id="A0A7C2TIF6"/>
<comment type="caution">
    <text evidence="2">The sequence shown here is derived from an EMBL/GenBank/DDBJ whole genome shotgun (WGS) entry which is preliminary data.</text>
</comment>
<dbReference type="Proteomes" id="UP000885986">
    <property type="component" value="Unassembled WGS sequence"/>
</dbReference>
<reference evidence="2" key="1">
    <citation type="journal article" date="2020" name="mSystems">
        <title>Genome- and Community-Level Interaction Insights into Carbon Utilization and Element Cycling Functions of Hydrothermarchaeota in Hydrothermal Sediment.</title>
        <authorList>
            <person name="Zhou Z."/>
            <person name="Liu Y."/>
            <person name="Xu W."/>
            <person name="Pan J."/>
            <person name="Luo Z.H."/>
            <person name="Li M."/>
        </authorList>
    </citation>
    <scope>NUCLEOTIDE SEQUENCE [LARGE SCALE GENOMIC DNA]</scope>
    <source>
        <strain evidence="2">SpSt-1224</strain>
    </source>
</reference>
<evidence type="ECO:0000313" key="2">
    <source>
        <dbReference type="EMBL" id="HET98424.1"/>
    </source>
</evidence>
<gene>
    <name evidence="2" type="ORF">ENN98_07005</name>
</gene>